<dbReference type="AlphaFoldDB" id="A0A239FIS4"/>
<gene>
    <name evidence="1" type="ORF">SAMN05216276_1011155</name>
</gene>
<dbReference type="EMBL" id="FZOD01000011">
    <property type="protein sequence ID" value="SNS56203.1"/>
    <property type="molecule type" value="Genomic_DNA"/>
</dbReference>
<keyword evidence="2" id="KW-1185">Reference proteome</keyword>
<proteinExistence type="predicted"/>
<evidence type="ECO:0000313" key="2">
    <source>
        <dbReference type="Proteomes" id="UP000198282"/>
    </source>
</evidence>
<name>A0A239FIS4_9ACTN</name>
<dbReference type="Proteomes" id="UP000198282">
    <property type="component" value="Unassembled WGS sequence"/>
</dbReference>
<evidence type="ECO:0000313" key="1">
    <source>
        <dbReference type="EMBL" id="SNS56203.1"/>
    </source>
</evidence>
<sequence>MRTHVPAVSLGVIPPENRRNATLMPALAIRSTGGTTTCHEPVSARLAAEFLTVPASTVDRCVAEVRACAEHLGIRVTPEVIERVAREHLLALVNSAPPPRSPR</sequence>
<protein>
    <submittedName>
        <fullName evidence="1">Uncharacterized protein</fullName>
    </submittedName>
</protein>
<organism evidence="1 2">
    <name type="scientific">Streptosporangium subroseum</name>
    <dbReference type="NCBI Taxonomy" id="106412"/>
    <lineage>
        <taxon>Bacteria</taxon>
        <taxon>Bacillati</taxon>
        <taxon>Actinomycetota</taxon>
        <taxon>Actinomycetes</taxon>
        <taxon>Streptosporangiales</taxon>
        <taxon>Streptosporangiaceae</taxon>
        <taxon>Streptosporangium</taxon>
    </lineage>
</organism>
<accession>A0A239FIS4</accession>
<reference evidence="1 2" key="1">
    <citation type="submission" date="2017-06" db="EMBL/GenBank/DDBJ databases">
        <authorList>
            <person name="Kim H.J."/>
            <person name="Triplett B.A."/>
        </authorList>
    </citation>
    <scope>NUCLEOTIDE SEQUENCE [LARGE SCALE GENOMIC DNA]</scope>
    <source>
        <strain evidence="1 2">CGMCC 4.2132</strain>
    </source>
</reference>